<feature type="compositionally biased region" description="Polar residues" evidence="1">
    <location>
        <begin position="411"/>
        <end position="420"/>
    </location>
</feature>
<dbReference type="PATRIC" id="fig|999411.4.peg.304"/>
<dbReference type="HOGENOM" id="CLU_570745_0_0_9"/>
<dbReference type="PROSITE" id="PS51781">
    <property type="entry name" value="SH3B"/>
    <property type="match status" value="3"/>
</dbReference>
<feature type="compositionally biased region" description="Polar residues" evidence="1">
    <location>
        <begin position="234"/>
        <end position="253"/>
    </location>
</feature>
<reference evidence="4 5" key="1">
    <citation type="submission" date="2013-01" db="EMBL/GenBank/DDBJ databases">
        <title>The Genome Sequence of Clostridium colicanis 209318.</title>
        <authorList>
            <consortium name="The Broad Institute Genome Sequencing Platform"/>
            <person name="Earl A."/>
            <person name="Ward D."/>
            <person name="Feldgarden M."/>
            <person name="Gevers D."/>
            <person name="Courvalin P."/>
            <person name="Lambert T."/>
            <person name="Walker B."/>
            <person name="Young S.K."/>
            <person name="Zeng Q."/>
            <person name="Gargeya S."/>
            <person name="Fitzgerald M."/>
            <person name="Haas B."/>
            <person name="Abouelleil A."/>
            <person name="Alvarado L."/>
            <person name="Arachchi H.M."/>
            <person name="Berlin A.M."/>
            <person name="Chapman S.B."/>
            <person name="Dewar J."/>
            <person name="Goldberg J."/>
            <person name="Griggs A."/>
            <person name="Gujja S."/>
            <person name="Hansen M."/>
            <person name="Howarth C."/>
            <person name="Imamovic A."/>
            <person name="Larimer J."/>
            <person name="McCowan C."/>
            <person name="Murphy C."/>
            <person name="Neiman D."/>
            <person name="Pearson M."/>
            <person name="Priest M."/>
            <person name="Roberts A."/>
            <person name="Saif S."/>
            <person name="Shea T."/>
            <person name="Sisk P."/>
            <person name="Sykes S."/>
            <person name="Wortman J."/>
            <person name="Nusbaum C."/>
            <person name="Birren B."/>
        </authorList>
    </citation>
    <scope>NUCLEOTIDE SEQUENCE [LARGE SCALE GENOMIC DNA]</scope>
    <source>
        <strain evidence="4 5">209318</strain>
    </source>
</reference>
<sequence length="478" mass="51116">MKKKKILSLIMLIALASNVVMSNSIAYANNLDSTSSQLEIKNEDKSIISSPTATVEQMQKWARSKGATETFISLAPKYMKLYSSHGGINPIVAYAQSALETGYGNFGGVINESYNNPCGMKTKEGGNDSDPNAHQKFDSWEDGISAHLDHLALYAGSNGYPRTETKDPRHFSFIFGRAKSVLGLSGSWASDKQYGEKVLRMTKEIEKIEKGENPTKPVEPKPPTIQPEKPITPPNNSGNTIKPPSNSGNTQKTGKVTASALNVRSGAGTSYKVIGSLKNGATVTILETKNGWHKIKYGSSYGYVSSNYIKISSTSSNGSQNNSGNTVKPPSNSGSTQKTGKVTASALNVRSGAGTSYKVIDSLKNGATVAIVETKNGWYKIKYGSSYGYVSSNYIKINSNSSNGSGNTVKPPSNSGSTQKTGKVIADVLNVRSGRGTNYSKIGAVRGGSKVIIVETKNGWHKIKYGNGYGYVSAKYVR</sequence>
<dbReference type="eggNOG" id="COG1705">
    <property type="taxonomic scope" value="Bacteria"/>
</dbReference>
<dbReference type="EMBL" id="AGYT01000007">
    <property type="protein sequence ID" value="ENZ03134.1"/>
    <property type="molecule type" value="Genomic_DNA"/>
</dbReference>
<feature type="region of interest" description="Disordered" evidence="1">
    <location>
        <begin position="209"/>
        <end position="253"/>
    </location>
</feature>
<dbReference type="GO" id="GO:0004040">
    <property type="term" value="F:amidase activity"/>
    <property type="evidence" value="ECO:0007669"/>
    <property type="project" value="InterPro"/>
</dbReference>
<feature type="signal peptide" evidence="2">
    <location>
        <begin position="1"/>
        <end position="22"/>
    </location>
</feature>
<feature type="compositionally biased region" description="Polar residues" evidence="1">
    <location>
        <begin position="328"/>
        <end position="342"/>
    </location>
</feature>
<evidence type="ECO:0000313" key="4">
    <source>
        <dbReference type="EMBL" id="ENZ03134.1"/>
    </source>
</evidence>
<dbReference type="eggNOG" id="COG3807">
    <property type="taxonomic scope" value="Bacteria"/>
</dbReference>
<dbReference type="Gene3D" id="1.10.530.10">
    <property type="match status" value="1"/>
</dbReference>
<accession>N9Y4N7</accession>
<dbReference type="InterPro" id="IPR002901">
    <property type="entry name" value="MGlyc_endo_b_GlcNAc-like_dom"/>
</dbReference>
<name>N9Y4N7_9CLOT</name>
<gene>
    <name evidence="4" type="ORF">HMPREF1092_00320</name>
</gene>
<feature type="domain" description="SH3b" evidence="3">
    <location>
        <begin position="337"/>
        <end position="399"/>
    </location>
</feature>
<dbReference type="PANTHER" id="PTHR34408">
    <property type="entry name" value="FAMILY PROTEIN, PUTATIVE-RELATED"/>
    <property type="match status" value="1"/>
</dbReference>
<feature type="compositionally biased region" description="Low complexity" evidence="1">
    <location>
        <begin position="313"/>
        <end position="326"/>
    </location>
</feature>
<keyword evidence="5" id="KW-1185">Reference proteome</keyword>
<dbReference type="Pfam" id="PF08239">
    <property type="entry name" value="SH3_3"/>
    <property type="match status" value="3"/>
</dbReference>
<dbReference type="PANTHER" id="PTHR34408:SF1">
    <property type="entry name" value="GLYCOSYL HYDROLASE FAMILY 19 DOMAIN-CONTAINING PROTEIN HI_1415"/>
    <property type="match status" value="1"/>
</dbReference>
<keyword evidence="2" id="KW-0732">Signal</keyword>
<feature type="compositionally biased region" description="Low complexity" evidence="1">
    <location>
        <begin position="400"/>
        <end position="410"/>
    </location>
</feature>
<evidence type="ECO:0000256" key="1">
    <source>
        <dbReference type="SAM" id="MobiDB-lite"/>
    </source>
</evidence>
<feature type="domain" description="SH3b" evidence="3">
    <location>
        <begin position="419"/>
        <end position="478"/>
    </location>
</feature>
<dbReference type="Proteomes" id="UP000013097">
    <property type="component" value="Unassembled WGS sequence"/>
</dbReference>
<protein>
    <recommendedName>
        <fullName evidence="3">SH3b domain-containing protein</fullName>
    </recommendedName>
</protein>
<feature type="chain" id="PRO_5038783177" description="SH3b domain-containing protein" evidence="2">
    <location>
        <begin position="23"/>
        <end position="478"/>
    </location>
</feature>
<feature type="region of interest" description="Disordered" evidence="1">
    <location>
        <begin position="400"/>
        <end position="420"/>
    </location>
</feature>
<evidence type="ECO:0000259" key="3">
    <source>
        <dbReference type="PROSITE" id="PS51781"/>
    </source>
</evidence>
<feature type="region of interest" description="Disordered" evidence="1">
    <location>
        <begin position="313"/>
        <end position="342"/>
    </location>
</feature>
<evidence type="ECO:0000313" key="5">
    <source>
        <dbReference type="Proteomes" id="UP000013097"/>
    </source>
</evidence>
<dbReference type="InterPro" id="IPR052354">
    <property type="entry name" value="Cell_Wall_Dynamics_Protein"/>
</dbReference>
<comment type="caution">
    <text evidence="4">The sequence shown here is derived from an EMBL/GenBank/DDBJ whole genome shotgun (WGS) entry which is preliminary data.</text>
</comment>
<dbReference type="RefSeq" id="WP_002596824.1">
    <property type="nucleotide sequence ID" value="NZ_KB850956.1"/>
</dbReference>
<dbReference type="SUPFAM" id="SSF50044">
    <property type="entry name" value="SH3-domain"/>
    <property type="match status" value="1"/>
</dbReference>
<dbReference type="AlphaFoldDB" id="N9Y4N7"/>
<evidence type="ECO:0000256" key="2">
    <source>
        <dbReference type="SAM" id="SignalP"/>
    </source>
</evidence>
<dbReference type="SMART" id="SM00287">
    <property type="entry name" value="SH3b"/>
    <property type="match status" value="3"/>
</dbReference>
<dbReference type="Gene3D" id="2.30.30.40">
    <property type="entry name" value="SH3 Domains"/>
    <property type="match status" value="3"/>
</dbReference>
<organism evidence="4 5">
    <name type="scientific">Clostridium thermobutyricum</name>
    <dbReference type="NCBI Taxonomy" id="29372"/>
    <lineage>
        <taxon>Bacteria</taxon>
        <taxon>Bacillati</taxon>
        <taxon>Bacillota</taxon>
        <taxon>Clostridia</taxon>
        <taxon>Eubacteriales</taxon>
        <taxon>Clostridiaceae</taxon>
        <taxon>Clostridium</taxon>
    </lineage>
</organism>
<dbReference type="InterPro" id="IPR003646">
    <property type="entry name" value="SH3-like_bac-type"/>
</dbReference>
<proteinExistence type="predicted"/>
<feature type="compositionally biased region" description="Pro residues" evidence="1">
    <location>
        <begin position="220"/>
        <end position="233"/>
    </location>
</feature>
<dbReference type="InterPro" id="IPR036028">
    <property type="entry name" value="SH3-like_dom_sf"/>
</dbReference>
<dbReference type="Pfam" id="PF01832">
    <property type="entry name" value="Glucosaminidase"/>
    <property type="match status" value="1"/>
</dbReference>
<feature type="domain" description="SH3b" evidence="3">
    <location>
        <begin position="251"/>
        <end position="313"/>
    </location>
</feature>